<dbReference type="InterPro" id="IPR001810">
    <property type="entry name" value="F-box_dom"/>
</dbReference>
<feature type="domain" description="F-box" evidence="1">
    <location>
        <begin position="1"/>
        <end position="49"/>
    </location>
</feature>
<dbReference type="PROSITE" id="PS50181">
    <property type="entry name" value="FBOX"/>
    <property type="match status" value="1"/>
</dbReference>
<protein>
    <recommendedName>
        <fullName evidence="1">F-box domain-containing protein</fullName>
    </recommendedName>
</protein>
<gene>
    <name evidence="2" type="ORF">N7493_003454</name>
</gene>
<keyword evidence="3" id="KW-1185">Reference proteome</keyword>
<proteinExistence type="predicted"/>
<sequence>MSITSLPPELLTHICHYLEPQEWGALRITCHRIHRNALEAYATRYFGTISLLLTREGLDRLAEIAASETLRRWVQEIWIIPNLLEALFGVYEATSADHRAILNSGLFATLERCLPRLKNATTIGLQSYPIHLLLKQADYHSFRCLGLHELKSQLNNPALNINLGIPSFQQKMLAMPLGLAFSQLLDAIIKSSRHFQSLHTCGSDGYEGFRLKYACGMSLSSLKLPESLHQNLLPLLSDLTTLHMCIRTRDNEQDAFDEDAFQRVHNILVTVAPRLKILTFAQWSPFDELSPLYFRDLSQRIQFSQLEELHLQSIEVTVGTVKCSLQTAAPSLKRLSMRRVGLVDTIASAPDPGPLTEDSGSWGPSLSTEVTNEIQGLWTRIFEFLADHLKLRFLQLSDLGYRGRHIALEDDLYTERGQPDAHPSSNPKDIFFGAERGRQPKGYSGSKDYYFDAAKASVSFKRWVMQLRIKMLTPEFGFGQLPGTINLSFHQRGMRPAQPGNGRTIYRP</sequence>
<dbReference type="SUPFAM" id="SSF81383">
    <property type="entry name" value="F-box domain"/>
    <property type="match status" value="1"/>
</dbReference>
<organism evidence="2 3">
    <name type="scientific">Penicillium malachiteum</name>
    <dbReference type="NCBI Taxonomy" id="1324776"/>
    <lineage>
        <taxon>Eukaryota</taxon>
        <taxon>Fungi</taxon>
        <taxon>Dikarya</taxon>
        <taxon>Ascomycota</taxon>
        <taxon>Pezizomycotina</taxon>
        <taxon>Eurotiomycetes</taxon>
        <taxon>Eurotiomycetidae</taxon>
        <taxon>Eurotiales</taxon>
        <taxon>Aspergillaceae</taxon>
        <taxon>Penicillium</taxon>
    </lineage>
</organism>
<reference evidence="2" key="2">
    <citation type="submission" date="2023-01" db="EMBL/GenBank/DDBJ databases">
        <authorList>
            <person name="Petersen C."/>
        </authorList>
    </citation>
    <scope>NUCLEOTIDE SEQUENCE</scope>
    <source>
        <strain evidence="2">IBT 17514</strain>
    </source>
</reference>
<dbReference type="AlphaFoldDB" id="A0AAD6MXM3"/>
<accession>A0AAD6MXM3</accession>
<dbReference type="Pfam" id="PF12937">
    <property type="entry name" value="F-box-like"/>
    <property type="match status" value="1"/>
</dbReference>
<reference evidence="2" key="1">
    <citation type="journal article" date="2023" name="IMA Fungus">
        <title>Comparative genomic study of the Penicillium genus elucidates a diverse pangenome and 15 lateral gene transfer events.</title>
        <authorList>
            <person name="Petersen C."/>
            <person name="Sorensen T."/>
            <person name="Nielsen M.R."/>
            <person name="Sondergaard T.E."/>
            <person name="Sorensen J.L."/>
            <person name="Fitzpatrick D.A."/>
            <person name="Frisvad J.C."/>
            <person name="Nielsen K.L."/>
        </authorList>
    </citation>
    <scope>NUCLEOTIDE SEQUENCE</scope>
    <source>
        <strain evidence="2">IBT 17514</strain>
    </source>
</reference>
<evidence type="ECO:0000313" key="3">
    <source>
        <dbReference type="Proteomes" id="UP001215712"/>
    </source>
</evidence>
<dbReference type="EMBL" id="JAQJAN010000004">
    <property type="protein sequence ID" value="KAJ5731973.1"/>
    <property type="molecule type" value="Genomic_DNA"/>
</dbReference>
<name>A0AAD6MXM3_9EURO</name>
<dbReference type="Proteomes" id="UP001215712">
    <property type="component" value="Unassembled WGS sequence"/>
</dbReference>
<evidence type="ECO:0000259" key="1">
    <source>
        <dbReference type="PROSITE" id="PS50181"/>
    </source>
</evidence>
<evidence type="ECO:0000313" key="2">
    <source>
        <dbReference type="EMBL" id="KAJ5731973.1"/>
    </source>
</evidence>
<dbReference type="CDD" id="cd09917">
    <property type="entry name" value="F-box_SF"/>
    <property type="match status" value="1"/>
</dbReference>
<dbReference type="InterPro" id="IPR036047">
    <property type="entry name" value="F-box-like_dom_sf"/>
</dbReference>
<comment type="caution">
    <text evidence="2">The sequence shown here is derived from an EMBL/GenBank/DDBJ whole genome shotgun (WGS) entry which is preliminary data.</text>
</comment>